<protein>
    <submittedName>
        <fullName evidence="1">Rha family transcriptional regulator</fullName>
    </submittedName>
</protein>
<keyword evidence="2" id="KW-1185">Reference proteome</keyword>
<evidence type="ECO:0000313" key="1">
    <source>
        <dbReference type="EMBL" id="ANU74448.1"/>
    </source>
</evidence>
<dbReference type="RefSeq" id="WP_065540680.1">
    <property type="nucleotide sequence ID" value="NZ_CP015405.2"/>
</dbReference>
<reference evidence="1" key="1">
    <citation type="submission" date="2017-04" db="EMBL/GenBank/DDBJ databases">
        <title>Complete Genome Sequences of Twelve Strains of a Stable Defined Moderately Diverse Mouse Microbiota 2 (sDMDMm2).</title>
        <authorList>
            <person name="Uchimura Y."/>
            <person name="Wyss M."/>
            <person name="Brugiroux S."/>
            <person name="Limenitakis J.P."/>
            <person name="Stecher B."/>
            <person name="McCoy K.D."/>
            <person name="Macpherson A.J."/>
        </authorList>
    </citation>
    <scope>NUCLEOTIDE SEQUENCE</scope>
    <source>
        <strain evidence="1">YL58</strain>
    </source>
</reference>
<dbReference type="OrthoDB" id="9812611at2"/>
<dbReference type="InterPro" id="IPR014054">
    <property type="entry name" value="Phage_regulatory_Rha"/>
</dbReference>
<dbReference type="AlphaFoldDB" id="A0A1C7I613"/>
<dbReference type="Proteomes" id="UP000092574">
    <property type="component" value="Chromosome"/>
</dbReference>
<sequence length="217" mass="24936">MLVEIKKMNKEEVTVVTSLDVAETFEKHHRDVMESIRNIGEAISTAEFSALFYLDSYKASNGKTNPMYLMTRDGFTLLAMGYNGDKAMKFKLAYIKQFNEMEKVLIGKQKEREKGIAVRQALTNALQQSQENERMHGHAYSTYTNIIYKVVFGKDAKHLREEYGLSKKENLRNYFSEEELKAVQSVEMIVSGLVNCGWGYDQIKEFVLNQNLKMLAA</sequence>
<gene>
    <name evidence="1" type="ORF">A4V09_00850</name>
</gene>
<proteinExistence type="predicted"/>
<evidence type="ECO:0000313" key="2">
    <source>
        <dbReference type="Proteomes" id="UP000092574"/>
    </source>
</evidence>
<name>A0A1C7I613_9FIRM</name>
<dbReference type="EMBL" id="CP015405">
    <property type="protein sequence ID" value="ANU74448.1"/>
    <property type="molecule type" value="Genomic_DNA"/>
</dbReference>
<dbReference type="KEGG" id="byl:A4V09_00850"/>
<accession>A0A1C7I613</accession>
<dbReference type="NCBIfam" id="TIGR02681">
    <property type="entry name" value="phage_pRha"/>
    <property type="match status" value="1"/>
</dbReference>
<organism evidence="1 2">
    <name type="scientific">Blautia pseudococcoides</name>
    <dbReference type="NCBI Taxonomy" id="1796616"/>
    <lineage>
        <taxon>Bacteria</taxon>
        <taxon>Bacillati</taxon>
        <taxon>Bacillota</taxon>
        <taxon>Clostridia</taxon>
        <taxon>Lachnospirales</taxon>
        <taxon>Lachnospiraceae</taxon>
        <taxon>Blautia</taxon>
    </lineage>
</organism>
<dbReference type="Pfam" id="PF09669">
    <property type="entry name" value="Phage_pRha"/>
    <property type="match status" value="1"/>
</dbReference>
<dbReference type="STRING" id="1796616.A4V09_00850"/>